<dbReference type="PANTHER" id="PTHR33138">
    <property type="entry name" value="OS01G0690200 PROTEIN"/>
    <property type="match status" value="1"/>
</dbReference>
<dbReference type="Proteomes" id="UP001327560">
    <property type="component" value="Chromosome 1"/>
</dbReference>
<protein>
    <recommendedName>
        <fullName evidence="2">Wall-associated receptor kinase C-terminal domain-containing protein</fullName>
    </recommendedName>
</protein>
<evidence type="ECO:0000313" key="4">
    <source>
        <dbReference type="Proteomes" id="UP001327560"/>
    </source>
</evidence>
<dbReference type="InterPro" id="IPR032872">
    <property type="entry name" value="WAK_assoc_C"/>
</dbReference>
<organism evidence="3 4">
    <name type="scientific">Canna indica</name>
    <name type="common">Indian-shot</name>
    <dbReference type="NCBI Taxonomy" id="4628"/>
    <lineage>
        <taxon>Eukaryota</taxon>
        <taxon>Viridiplantae</taxon>
        <taxon>Streptophyta</taxon>
        <taxon>Embryophyta</taxon>
        <taxon>Tracheophyta</taxon>
        <taxon>Spermatophyta</taxon>
        <taxon>Magnoliopsida</taxon>
        <taxon>Liliopsida</taxon>
        <taxon>Zingiberales</taxon>
        <taxon>Cannaceae</taxon>
        <taxon>Canna</taxon>
    </lineage>
</organism>
<dbReference type="PANTHER" id="PTHR33138:SF75">
    <property type="entry name" value="WALL-ASSOCIATED RECEPTOR KINASE GALACTURONAN-BINDING DOMAIN-CONTAINING PROTEIN"/>
    <property type="match status" value="1"/>
</dbReference>
<dbReference type="EMBL" id="CP136890">
    <property type="protein sequence ID" value="WOK92462.1"/>
    <property type="molecule type" value="Genomic_DNA"/>
</dbReference>
<proteinExistence type="predicted"/>
<reference evidence="3 4" key="1">
    <citation type="submission" date="2023-10" db="EMBL/GenBank/DDBJ databases">
        <title>Chromosome-scale genome assembly provides insights into flower coloration mechanisms of Canna indica.</title>
        <authorList>
            <person name="Li C."/>
        </authorList>
    </citation>
    <scope>NUCLEOTIDE SEQUENCE [LARGE SCALE GENOMIC DNA]</scope>
    <source>
        <tissue evidence="3">Flower</tissue>
    </source>
</reference>
<feature type="domain" description="Wall-associated receptor kinase C-terminal" evidence="2">
    <location>
        <begin position="82"/>
        <end position="148"/>
    </location>
</feature>
<dbReference type="Pfam" id="PF14380">
    <property type="entry name" value="WAK_assoc"/>
    <property type="match status" value="1"/>
</dbReference>
<evidence type="ECO:0000313" key="3">
    <source>
        <dbReference type="EMBL" id="WOK92462.1"/>
    </source>
</evidence>
<dbReference type="AlphaFoldDB" id="A0AAQ3JNV1"/>
<keyword evidence="4" id="KW-1185">Reference proteome</keyword>
<keyword evidence="1" id="KW-0325">Glycoprotein</keyword>
<evidence type="ECO:0000259" key="2">
    <source>
        <dbReference type="Pfam" id="PF14380"/>
    </source>
</evidence>
<gene>
    <name evidence="3" type="ORF">Cni_G01153</name>
</gene>
<name>A0AAQ3JNV1_9LILI</name>
<evidence type="ECO:0000256" key="1">
    <source>
        <dbReference type="ARBA" id="ARBA00023180"/>
    </source>
</evidence>
<accession>A0AAQ3JNV1</accession>
<sequence>MIFTAVEFFKPCPFPDANYTINFSSPIGINSLNKEIYFLRNCSNDVDIRRKYKRIGCASGAGAPAYFGGESRGRGTLNQVDLAKARCDLYVVPVIDYSEDSSDGLAASLRGGWMSNWTELFCSDCMDSGGGCGYNETSRDFMCICPDQVQPRICRGAAKKKIKKNVLTGKACLIPSLDKYFFLTLNFKKKYFFNSNIP</sequence>